<dbReference type="InParanoid" id="E9DRF6"/>
<dbReference type="KEGG" id="maw:19244636"/>
<evidence type="ECO:0000313" key="8">
    <source>
        <dbReference type="Proteomes" id="UP000002499"/>
    </source>
</evidence>
<reference evidence="7 8" key="1">
    <citation type="journal article" date="2011" name="PLoS Genet.">
        <title>Genome sequencing and comparative transcriptomics of the model entomopathogenic fungi Metarhizium anisopliae and M. acridum.</title>
        <authorList>
            <person name="Gao Q."/>
            <person name="Jin K."/>
            <person name="Ying S.H."/>
            <person name="Zhang Y."/>
            <person name="Xiao G."/>
            <person name="Shang Y."/>
            <person name="Duan Z."/>
            <person name="Hu X."/>
            <person name="Xie X.Q."/>
            <person name="Zhou G."/>
            <person name="Peng G."/>
            <person name="Luo Z."/>
            <person name="Huang W."/>
            <person name="Wang B."/>
            <person name="Fang W."/>
            <person name="Wang S."/>
            <person name="Zhong Y."/>
            <person name="Ma L.J."/>
            <person name="St Leger R.J."/>
            <person name="Zhao G.P."/>
            <person name="Pei Y."/>
            <person name="Feng M.G."/>
            <person name="Xia Y."/>
            <person name="Wang C."/>
        </authorList>
    </citation>
    <scope>NUCLEOTIDE SEQUENCE [LARGE SCALE GENOMIC DNA]</scope>
    <source>
        <strain evidence="7 8">CQMa 102</strain>
    </source>
</reference>
<feature type="chain" id="PRO_5003234727" evidence="6">
    <location>
        <begin position="24"/>
        <end position="795"/>
    </location>
</feature>
<evidence type="ECO:0000256" key="6">
    <source>
        <dbReference type="SAM" id="SignalP"/>
    </source>
</evidence>
<dbReference type="GO" id="GO:0090729">
    <property type="term" value="F:toxin activity"/>
    <property type="evidence" value="ECO:0007669"/>
    <property type="project" value="UniProtKB-KW"/>
</dbReference>
<keyword evidence="8" id="KW-1185">Reference proteome</keyword>
<gene>
    <name evidence="7" type="ORF">MAC_00325</name>
</gene>
<dbReference type="OrthoDB" id="4936804at2759"/>
<keyword evidence="3" id="KW-0843">Virulence</keyword>
<evidence type="ECO:0000256" key="1">
    <source>
        <dbReference type="ARBA" id="ARBA00022656"/>
    </source>
</evidence>
<dbReference type="STRING" id="655827.E9DRF6"/>
<keyword evidence="4" id="KW-1015">Disulfide bond</keyword>
<name>E9DRF6_METAQ</name>
<feature type="signal peptide" evidence="6">
    <location>
        <begin position="1"/>
        <end position="23"/>
    </location>
</feature>
<evidence type="ECO:0000256" key="4">
    <source>
        <dbReference type="ARBA" id="ARBA00023157"/>
    </source>
</evidence>
<keyword evidence="1" id="KW-0800">Toxin</keyword>
<evidence type="ECO:0000256" key="2">
    <source>
        <dbReference type="ARBA" id="ARBA00022729"/>
    </source>
</evidence>
<organism evidence="8">
    <name type="scientific">Metarhizium acridum (strain CQMa 102)</name>
    <dbReference type="NCBI Taxonomy" id="655827"/>
    <lineage>
        <taxon>Eukaryota</taxon>
        <taxon>Fungi</taxon>
        <taxon>Dikarya</taxon>
        <taxon>Ascomycota</taxon>
        <taxon>Pezizomycotina</taxon>
        <taxon>Sordariomycetes</taxon>
        <taxon>Hypocreomycetidae</taxon>
        <taxon>Hypocreales</taxon>
        <taxon>Clavicipitaceae</taxon>
        <taxon>Metarhizium</taxon>
    </lineage>
</organism>
<dbReference type="Gene3D" id="3.90.210.10">
    <property type="entry name" value="Heat-Labile Enterotoxin, subunit A"/>
    <property type="match status" value="1"/>
</dbReference>
<dbReference type="SUPFAM" id="SSF56399">
    <property type="entry name" value="ADP-ribosylation"/>
    <property type="match status" value="1"/>
</dbReference>
<accession>E9DRF6</accession>
<sequence>MHIRWAVVITALRLLQLSGHALATPSPPGPPVPDRPPAPPPRPPVPGRPPLPPPRPKGPPALPRPQPPAEPPKPPRVKFDTDPNPEFVFRGESVSWDEAKKRGGFFPRTSYESPGAYELWPVQLQRERGATIDTAYVSTSYYFEVARSYPSRNNRFVYRIRGTPNFVDMPRSLGQHIVVDEVEFAALGGISWKQVHGWIDSADIRDDTIVDELSNTRFDRLQKEGKYVLNPDYDPAFDAFRAGGGAPQLVGFPEGHPARNQEPWKAFQDKSAKEYAIEFMDENGKGLGWRGQFPLLKPAEGTSEIDKPTGEKPGKPSDETLGLPPCPRTKRFLSQRQSNCIPQPHEASHNQDKAPTAVETAGDGELMAMANQRSKESFDSLLLEFGYGSVVKQGQLYNELNARLPEFSTPRPEKIAGLTTKIGEGALAVAGLALYGKAVADVFSSDASVLDKAAVVTSILPGIGCAVQLADDAERGHGHVDVAQTALCSTEDALSVSGFWEIALAMQVGQELSNWIKAENERDKLWDMELLAKKTAEGWLDNAKRLINHLRSDEFIANATTKLSTYQILTLFQASQLTGDLHAAHKVLSENATMPNAQQGQSVNDDISALVQPELKRQICSTMAESKYQLHMKLEAVALNHMAKLEREFRNHFLDEWLKAATTPAPILGITLPDWSSNTKLIHEEIDRARNTPLPLYEDEVKRAIKEAIERIKTPAPCQCVQGKKGGKCEFGDCQSPSPQTRMDAGGRIYATRVRSIEMAKRMRLTEGCQALFTTCQVPGSTSEIGRPLWCTPGK</sequence>
<dbReference type="InterPro" id="IPR001144">
    <property type="entry name" value="Enterotoxin_A"/>
</dbReference>
<dbReference type="AlphaFoldDB" id="E9DRF6"/>
<dbReference type="HOGENOM" id="CLU_353389_0_0_1"/>
<feature type="region of interest" description="Disordered" evidence="5">
    <location>
        <begin position="22"/>
        <end position="84"/>
    </location>
</feature>
<feature type="compositionally biased region" description="Pro residues" evidence="5">
    <location>
        <begin position="25"/>
        <end position="74"/>
    </location>
</feature>
<keyword evidence="2 6" id="KW-0732">Signal</keyword>
<dbReference type="Gene3D" id="1.10.490.40">
    <property type="entry name" value="Diphtheria toxin, translocation domain"/>
    <property type="match status" value="1"/>
</dbReference>
<evidence type="ECO:0000313" key="7">
    <source>
        <dbReference type="EMBL" id="EFY93834.1"/>
    </source>
</evidence>
<dbReference type="GeneID" id="19244636"/>
<feature type="region of interest" description="Disordered" evidence="5">
    <location>
        <begin position="299"/>
        <end position="356"/>
    </location>
</feature>
<dbReference type="Proteomes" id="UP000002499">
    <property type="component" value="Unassembled WGS sequence"/>
</dbReference>
<dbReference type="eggNOG" id="ENOG502T5EC">
    <property type="taxonomic scope" value="Eukaryota"/>
</dbReference>
<evidence type="ECO:0000256" key="3">
    <source>
        <dbReference type="ARBA" id="ARBA00023026"/>
    </source>
</evidence>
<dbReference type="Pfam" id="PF01375">
    <property type="entry name" value="Enterotoxin_a"/>
    <property type="match status" value="1"/>
</dbReference>
<dbReference type="EMBL" id="GL698470">
    <property type="protein sequence ID" value="EFY93834.1"/>
    <property type="molecule type" value="Genomic_DNA"/>
</dbReference>
<evidence type="ECO:0000256" key="5">
    <source>
        <dbReference type="SAM" id="MobiDB-lite"/>
    </source>
</evidence>
<dbReference type="Pfam" id="PF02764">
    <property type="entry name" value="Diphtheria_T"/>
    <property type="match status" value="1"/>
</dbReference>
<feature type="compositionally biased region" description="Basic and acidic residues" evidence="5">
    <location>
        <begin position="304"/>
        <end position="318"/>
    </location>
</feature>
<proteinExistence type="predicted"/>
<protein>
    <submittedName>
        <fullName evidence="7">Heat Labile Enterotoxin Type Iib</fullName>
    </submittedName>
</protein>